<dbReference type="InterPro" id="IPR050757">
    <property type="entry name" value="Collagen_mod_GT25"/>
</dbReference>
<keyword evidence="3" id="KW-0808">Transferase</keyword>
<evidence type="ECO:0000256" key="4">
    <source>
        <dbReference type="SAM" id="MobiDB-lite"/>
    </source>
</evidence>
<dbReference type="PANTHER" id="PTHR10730:SF53">
    <property type="entry name" value="GLYCOSYLTRANSFERASE 25 FAMILY MEMBER"/>
    <property type="match status" value="1"/>
</dbReference>
<keyword evidence="2" id="KW-0328">Glycosyltransferase</keyword>
<evidence type="ECO:0000313" key="6">
    <source>
        <dbReference type="Proteomes" id="UP000271889"/>
    </source>
</evidence>
<dbReference type="EMBL" id="UYRV01006749">
    <property type="protein sequence ID" value="VDK53942.1"/>
    <property type="molecule type" value="Genomic_DNA"/>
</dbReference>
<accession>A0A3P6QU58</accession>
<proteinExistence type="inferred from homology"/>
<evidence type="ECO:0000256" key="3">
    <source>
        <dbReference type="ARBA" id="ARBA00022679"/>
    </source>
</evidence>
<evidence type="ECO:0000313" key="5">
    <source>
        <dbReference type="EMBL" id="VDK53942.1"/>
    </source>
</evidence>
<dbReference type="GO" id="GO:0050211">
    <property type="term" value="F:procollagen galactosyltransferase activity"/>
    <property type="evidence" value="ECO:0007669"/>
    <property type="project" value="TreeGrafter"/>
</dbReference>
<gene>
    <name evidence="5" type="ORF">CGOC_LOCUS2837</name>
</gene>
<dbReference type="OrthoDB" id="47375at2759"/>
<evidence type="ECO:0000256" key="2">
    <source>
        <dbReference type="ARBA" id="ARBA00022676"/>
    </source>
</evidence>
<sequence length="155" mass="17969">MEWDLIYLGRKKQADQEELWVPEHRHLSTVGYSYWTLGYILSKSGAQKLLDAKPLEALLPVDEYLPIMFDKHPNKVWSSYFPKRNLRAFTLYPLTVFPQRYTHEEGYVSDTEDSPIVAGEVDTRSQKDLADEVDNKGLKEDVAVVKPKNPKKDEL</sequence>
<organism evidence="5 6">
    <name type="scientific">Cylicostephanus goldi</name>
    <name type="common">Nematode worm</name>
    <dbReference type="NCBI Taxonomy" id="71465"/>
    <lineage>
        <taxon>Eukaryota</taxon>
        <taxon>Metazoa</taxon>
        <taxon>Ecdysozoa</taxon>
        <taxon>Nematoda</taxon>
        <taxon>Chromadorea</taxon>
        <taxon>Rhabditida</taxon>
        <taxon>Rhabditina</taxon>
        <taxon>Rhabditomorpha</taxon>
        <taxon>Strongyloidea</taxon>
        <taxon>Strongylidae</taxon>
        <taxon>Cylicostephanus</taxon>
    </lineage>
</organism>
<reference evidence="5 6" key="1">
    <citation type="submission" date="2018-11" db="EMBL/GenBank/DDBJ databases">
        <authorList>
            <consortium name="Pathogen Informatics"/>
        </authorList>
    </citation>
    <scope>NUCLEOTIDE SEQUENCE [LARGE SCALE GENOMIC DNA]</scope>
</reference>
<keyword evidence="6" id="KW-1185">Reference proteome</keyword>
<dbReference type="PANTHER" id="PTHR10730">
    <property type="entry name" value="PROCOLLAGEN-LYSINE,2-OXOGLUTARATE 5-DIOXYGENASE/GLYCOSYLTRANSFERASE 25 FAMILY MEMBER"/>
    <property type="match status" value="1"/>
</dbReference>
<comment type="similarity">
    <text evidence="1">Belongs to the glycosyltransferase 25 family.</text>
</comment>
<dbReference type="AlphaFoldDB" id="A0A3P6QU58"/>
<feature type="compositionally biased region" description="Basic and acidic residues" evidence="4">
    <location>
        <begin position="121"/>
        <end position="133"/>
    </location>
</feature>
<name>A0A3P6QU58_CYLGO</name>
<evidence type="ECO:0000256" key="1">
    <source>
        <dbReference type="ARBA" id="ARBA00006721"/>
    </source>
</evidence>
<protein>
    <submittedName>
        <fullName evidence="5">Uncharacterized protein</fullName>
    </submittedName>
</protein>
<feature type="region of interest" description="Disordered" evidence="4">
    <location>
        <begin position="108"/>
        <end position="133"/>
    </location>
</feature>
<dbReference type="Proteomes" id="UP000271889">
    <property type="component" value="Unassembled WGS sequence"/>
</dbReference>